<dbReference type="InterPro" id="IPR000073">
    <property type="entry name" value="AB_hydrolase_1"/>
</dbReference>
<evidence type="ECO:0000259" key="1">
    <source>
        <dbReference type="Pfam" id="PF00561"/>
    </source>
</evidence>
<comment type="caution">
    <text evidence="2">The sequence shown here is derived from an EMBL/GenBank/DDBJ whole genome shotgun (WGS) entry which is preliminary data.</text>
</comment>
<name>A0A8J2K9U6_9HEXA</name>
<gene>
    <name evidence="2" type="ORF">AFUS01_LOCUS20620</name>
</gene>
<organism evidence="2 3">
    <name type="scientific">Allacma fusca</name>
    <dbReference type="NCBI Taxonomy" id="39272"/>
    <lineage>
        <taxon>Eukaryota</taxon>
        <taxon>Metazoa</taxon>
        <taxon>Ecdysozoa</taxon>
        <taxon>Arthropoda</taxon>
        <taxon>Hexapoda</taxon>
        <taxon>Collembola</taxon>
        <taxon>Symphypleona</taxon>
        <taxon>Sminthuridae</taxon>
        <taxon>Allacma</taxon>
    </lineage>
</organism>
<feature type="domain" description="AB hydrolase-1" evidence="1">
    <location>
        <begin position="22"/>
        <end position="124"/>
    </location>
</feature>
<protein>
    <recommendedName>
        <fullName evidence="1">AB hydrolase-1 domain-containing protein</fullName>
    </recommendedName>
</protein>
<dbReference type="GO" id="GO:0017171">
    <property type="term" value="F:serine hydrolase activity"/>
    <property type="evidence" value="ECO:0007669"/>
    <property type="project" value="TreeGrafter"/>
</dbReference>
<dbReference type="Pfam" id="PF00561">
    <property type="entry name" value="Abhydrolase_1"/>
    <property type="match status" value="1"/>
</dbReference>
<dbReference type="EMBL" id="CAJVCH010224624">
    <property type="protein sequence ID" value="CAG7732082.1"/>
    <property type="molecule type" value="Genomic_DNA"/>
</dbReference>
<dbReference type="OrthoDB" id="19657at2759"/>
<dbReference type="PANTHER" id="PTHR46331:SF2">
    <property type="entry name" value="VALACYCLOVIR HYDROLASE"/>
    <property type="match status" value="1"/>
</dbReference>
<dbReference type="AlphaFoldDB" id="A0A8J2K9U6"/>
<proteinExistence type="predicted"/>
<evidence type="ECO:0000313" key="3">
    <source>
        <dbReference type="Proteomes" id="UP000708208"/>
    </source>
</evidence>
<accession>A0A8J2K9U6</accession>
<keyword evidence="3" id="KW-1185">Reference proteome</keyword>
<evidence type="ECO:0000313" key="2">
    <source>
        <dbReference type="EMBL" id="CAG7732082.1"/>
    </source>
</evidence>
<sequence length="254" mass="29123">MPEKEIDGWKIYYEGVGNGPHPVLLLPGFLGVIKSDFSKIFPALNKTKFRWICWDPPGYGRSYPPHREHDDGLYPRCADLAAKLMETLGYKRFSVVGWSQGGSFAVILANNYPERVISLAIWGTFAYCTKKLQTFHQVCAKLELWSPEKLDEKLLYFEEDNLRYECEGMVKLVKRAMQNGGRYFGETVPSLNCPCLIIHGKKDNIVDDDQPLKLKEAFTNSRIVYFPEGGHDLHLVYTSKFVQIVEEFLTQQTV</sequence>
<dbReference type="Proteomes" id="UP000708208">
    <property type="component" value="Unassembled WGS sequence"/>
</dbReference>
<dbReference type="PANTHER" id="PTHR46331">
    <property type="entry name" value="VALACYCLOVIR HYDROLASE"/>
    <property type="match status" value="1"/>
</dbReference>
<reference evidence="2" key="1">
    <citation type="submission" date="2021-06" db="EMBL/GenBank/DDBJ databases">
        <authorList>
            <person name="Hodson N. C."/>
            <person name="Mongue J. A."/>
            <person name="Jaron S. K."/>
        </authorList>
    </citation>
    <scope>NUCLEOTIDE SEQUENCE</scope>
</reference>